<dbReference type="PROSITE" id="PS50931">
    <property type="entry name" value="HTH_LYSR"/>
    <property type="match status" value="1"/>
</dbReference>
<keyword evidence="3" id="KW-0238">DNA-binding</keyword>
<dbReference type="GO" id="GO:0003700">
    <property type="term" value="F:DNA-binding transcription factor activity"/>
    <property type="evidence" value="ECO:0007669"/>
    <property type="project" value="InterPro"/>
</dbReference>
<organism evidence="7 8">
    <name type="scientific">Rhodopila globiformis</name>
    <name type="common">Rhodopseudomonas globiformis</name>
    <dbReference type="NCBI Taxonomy" id="1071"/>
    <lineage>
        <taxon>Bacteria</taxon>
        <taxon>Pseudomonadati</taxon>
        <taxon>Pseudomonadota</taxon>
        <taxon>Alphaproteobacteria</taxon>
        <taxon>Acetobacterales</taxon>
        <taxon>Acetobacteraceae</taxon>
        <taxon>Rhodopila</taxon>
    </lineage>
</organism>
<dbReference type="InterPro" id="IPR036390">
    <property type="entry name" value="WH_DNA-bd_sf"/>
</dbReference>
<keyword evidence="8" id="KW-1185">Reference proteome</keyword>
<reference evidence="7 8" key="1">
    <citation type="journal article" date="2018" name="Arch. Microbiol.">
        <title>New insights into the metabolic potential of the phototrophic purple bacterium Rhodopila globiformis DSM 161(T) from its draft genome sequence and evidence for a vanadium-dependent nitrogenase.</title>
        <authorList>
            <person name="Imhoff J.F."/>
            <person name="Rahn T."/>
            <person name="Kunzel S."/>
            <person name="Neulinger S.C."/>
        </authorList>
    </citation>
    <scope>NUCLEOTIDE SEQUENCE [LARGE SCALE GENOMIC DNA]</scope>
    <source>
        <strain evidence="7 8">DSM 161</strain>
    </source>
</reference>
<dbReference type="InterPro" id="IPR036388">
    <property type="entry name" value="WH-like_DNA-bd_sf"/>
</dbReference>
<dbReference type="GO" id="GO:0032993">
    <property type="term" value="C:protein-DNA complex"/>
    <property type="evidence" value="ECO:0007669"/>
    <property type="project" value="TreeGrafter"/>
</dbReference>
<evidence type="ECO:0000256" key="1">
    <source>
        <dbReference type="ARBA" id="ARBA00009437"/>
    </source>
</evidence>
<evidence type="ECO:0000256" key="4">
    <source>
        <dbReference type="ARBA" id="ARBA00023163"/>
    </source>
</evidence>
<dbReference type="AlphaFoldDB" id="A0A2S6NIH8"/>
<dbReference type="GO" id="GO:0003677">
    <property type="term" value="F:DNA binding"/>
    <property type="evidence" value="ECO:0007669"/>
    <property type="project" value="UniProtKB-KW"/>
</dbReference>
<evidence type="ECO:0000259" key="6">
    <source>
        <dbReference type="PROSITE" id="PS50931"/>
    </source>
</evidence>
<evidence type="ECO:0000313" key="7">
    <source>
        <dbReference type="EMBL" id="PPQ34432.1"/>
    </source>
</evidence>
<gene>
    <name evidence="7" type="ORF">CCS01_10855</name>
</gene>
<dbReference type="InterPro" id="IPR000847">
    <property type="entry name" value="LysR_HTH_N"/>
</dbReference>
<dbReference type="SUPFAM" id="SSF53850">
    <property type="entry name" value="Periplasmic binding protein-like II"/>
    <property type="match status" value="1"/>
</dbReference>
<dbReference type="SUPFAM" id="SSF46785">
    <property type="entry name" value="Winged helix' DNA-binding domain"/>
    <property type="match status" value="1"/>
</dbReference>
<keyword evidence="4" id="KW-0804">Transcription</keyword>
<keyword evidence="2" id="KW-0805">Transcription regulation</keyword>
<dbReference type="InterPro" id="IPR005119">
    <property type="entry name" value="LysR_subst-bd"/>
</dbReference>
<evidence type="ECO:0000256" key="5">
    <source>
        <dbReference type="SAM" id="MobiDB-lite"/>
    </source>
</evidence>
<evidence type="ECO:0000313" key="8">
    <source>
        <dbReference type="Proteomes" id="UP000239724"/>
    </source>
</evidence>
<dbReference type="PRINTS" id="PR00039">
    <property type="entry name" value="HTHLYSR"/>
</dbReference>
<accession>A0A2S6NIH8</accession>
<name>A0A2S6NIH8_RHOGL</name>
<evidence type="ECO:0000256" key="3">
    <source>
        <dbReference type="ARBA" id="ARBA00023125"/>
    </source>
</evidence>
<dbReference type="Pfam" id="PF03466">
    <property type="entry name" value="LysR_substrate"/>
    <property type="match status" value="1"/>
</dbReference>
<dbReference type="EMBL" id="NHRY01000111">
    <property type="protein sequence ID" value="PPQ34432.1"/>
    <property type="molecule type" value="Genomic_DNA"/>
</dbReference>
<sequence length="309" mass="33460">MTHAAKLLDQTQPSLSQHIARLEDSIGQLLFERGRSQFELTAVGEFLRDRAQTIMAEVDETVAGLAAHSKGTRGVLSIGMLSSIARALLPDVQARMMETCPDVELDVHEVAPAEALEMLYTRRLTVAVVAAGSLASSSVSFLQNDVFSDPYVLAVPRGLDLSRIVDPGTQLSPDQQRILNSVVLFTFGSPYQLRISGWYRNFLPHHRVVGHVRSYEMALAMVQGGRGVAIVPALSARVNATASYDVTLYDIGLEQRRVVSLMPSQYRGVEPQATFIAALQAVGAATRPPPVEETPPFLGGDSPKVLAAQ</sequence>
<proteinExistence type="inferred from homology"/>
<protein>
    <recommendedName>
        <fullName evidence="6">HTH lysR-type domain-containing protein</fullName>
    </recommendedName>
</protein>
<feature type="region of interest" description="Disordered" evidence="5">
    <location>
        <begin position="286"/>
        <end position="309"/>
    </location>
</feature>
<dbReference type="PANTHER" id="PTHR30346:SF28">
    <property type="entry name" value="HTH-TYPE TRANSCRIPTIONAL REGULATOR CYNR"/>
    <property type="match status" value="1"/>
</dbReference>
<comment type="caution">
    <text evidence="7">The sequence shown here is derived from an EMBL/GenBank/DDBJ whole genome shotgun (WGS) entry which is preliminary data.</text>
</comment>
<dbReference type="Proteomes" id="UP000239724">
    <property type="component" value="Unassembled WGS sequence"/>
</dbReference>
<dbReference type="Gene3D" id="3.40.190.10">
    <property type="entry name" value="Periplasmic binding protein-like II"/>
    <property type="match status" value="2"/>
</dbReference>
<feature type="domain" description="HTH lysR-type" evidence="6">
    <location>
        <begin position="1"/>
        <end position="41"/>
    </location>
</feature>
<dbReference type="PANTHER" id="PTHR30346">
    <property type="entry name" value="TRANSCRIPTIONAL DUAL REGULATOR HCAR-RELATED"/>
    <property type="match status" value="1"/>
</dbReference>
<comment type="similarity">
    <text evidence="1">Belongs to the LysR transcriptional regulatory family.</text>
</comment>
<dbReference type="Pfam" id="PF00126">
    <property type="entry name" value="HTH_1"/>
    <property type="match status" value="1"/>
</dbReference>
<dbReference type="CDD" id="cd05466">
    <property type="entry name" value="PBP2_LTTR_substrate"/>
    <property type="match status" value="1"/>
</dbReference>
<evidence type="ECO:0000256" key="2">
    <source>
        <dbReference type="ARBA" id="ARBA00023015"/>
    </source>
</evidence>
<dbReference type="Gene3D" id="1.10.10.10">
    <property type="entry name" value="Winged helix-like DNA-binding domain superfamily/Winged helix DNA-binding domain"/>
    <property type="match status" value="1"/>
</dbReference>